<dbReference type="EMBL" id="QGNW01000421">
    <property type="protein sequence ID" value="RVW72173.1"/>
    <property type="molecule type" value="Genomic_DNA"/>
</dbReference>
<sequence length="128" mass="15219">MPIYFVSPFYLPRKVRLRLEKIQKDFLWGGEAIVKRPHLVKWNLVCLKKRLAFQVGCGRRVRFWKDKWCGNEPLCELFPSLFAISLEKDAWVSDIWSPDGVGDGWTPIFSRAFNDWEIEMVEHFMLKI</sequence>
<dbReference type="Proteomes" id="UP000288805">
    <property type="component" value="Unassembled WGS sequence"/>
</dbReference>
<reference evidence="1 2" key="1">
    <citation type="journal article" date="2018" name="PLoS Genet.">
        <title>Population sequencing reveals clonal diversity and ancestral inbreeding in the grapevine cultivar Chardonnay.</title>
        <authorList>
            <person name="Roach M.J."/>
            <person name="Johnson D.L."/>
            <person name="Bohlmann J."/>
            <person name="van Vuuren H.J."/>
            <person name="Jones S.J."/>
            <person name="Pretorius I.S."/>
            <person name="Schmidt S.A."/>
            <person name="Borneman A.R."/>
        </authorList>
    </citation>
    <scope>NUCLEOTIDE SEQUENCE [LARGE SCALE GENOMIC DNA]</scope>
    <source>
        <strain evidence="2">cv. Chardonnay</strain>
        <tissue evidence="1">Leaf</tissue>
    </source>
</reference>
<gene>
    <name evidence="1" type="ORF">CK203_061820</name>
</gene>
<protein>
    <submittedName>
        <fullName evidence="1">Uncharacterized protein</fullName>
    </submittedName>
</protein>
<name>A0A438GIX9_VITVI</name>
<evidence type="ECO:0000313" key="1">
    <source>
        <dbReference type="EMBL" id="RVW72173.1"/>
    </source>
</evidence>
<dbReference type="PANTHER" id="PTHR36617:SF15">
    <property type="entry name" value="REVERSE TRANSCRIPTASE ZINC-BINDING DOMAIN-CONTAINING PROTEIN"/>
    <property type="match status" value="1"/>
</dbReference>
<organism evidence="1 2">
    <name type="scientific">Vitis vinifera</name>
    <name type="common">Grape</name>
    <dbReference type="NCBI Taxonomy" id="29760"/>
    <lineage>
        <taxon>Eukaryota</taxon>
        <taxon>Viridiplantae</taxon>
        <taxon>Streptophyta</taxon>
        <taxon>Embryophyta</taxon>
        <taxon>Tracheophyta</taxon>
        <taxon>Spermatophyta</taxon>
        <taxon>Magnoliopsida</taxon>
        <taxon>eudicotyledons</taxon>
        <taxon>Gunneridae</taxon>
        <taxon>Pentapetalae</taxon>
        <taxon>rosids</taxon>
        <taxon>Vitales</taxon>
        <taxon>Vitaceae</taxon>
        <taxon>Viteae</taxon>
        <taxon>Vitis</taxon>
    </lineage>
</organism>
<evidence type="ECO:0000313" key="2">
    <source>
        <dbReference type="Proteomes" id="UP000288805"/>
    </source>
</evidence>
<comment type="caution">
    <text evidence="1">The sequence shown here is derived from an EMBL/GenBank/DDBJ whole genome shotgun (WGS) entry which is preliminary data.</text>
</comment>
<proteinExistence type="predicted"/>
<accession>A0A438GIX9</accession>
<dbReference type="AlphaFoldDB" id="A0A438GIX9"/>
<dbReference type="PANTHER" id="PTHR36617">
    <property type="entry name" value="PROTEIN, PUTATIVE-RELATED"/>
    <property type="match status" value="1"/>
</dbReference>